<dbReference type="Proteomes" id="UP000594260">
    <property type="component" value="Unplaced"/>
</dbReference>
<feature type="compositionally biased region" description="Polar residues" evidence="1">
    <location>
        <begin position="79"/>
        <end position="90"/>
    </location>
</feature>
<feature type="compositionally biased region" description="Basic and acidic residues" evidence="1">
    <location>
        <begin position="254"/>
        <end position="264"/>
    </location>
</feature>
<reference evidence="2" key="1">
    <citation type="submission" date="2021-01" db="UniProtKB">
        <authorList>
            <consortium name="EnsemblMetazoa"/>
        </authorList>
    </citation>
    <scope>IDENTIFICATION</scope>
</reference>
<evidence type="ECO:0000256" key="1">
    <source>
        <dbReference type="SAM" id="MobiDB-lite"/>
    </source>
</evidence>
<dbReference type="AlphaFoldDB" id="A0A7M7JHC9"/>
<evidence type="ECO:0000313" key="2">
    <source>
        <dbReference type="EnsemblMetazoa" id="XP_022646364"/>
    </source>
</evidence>
<dbReference type="RefSeq" id="XP_022646364.1">
    <property type="nucleotide sequence ID" value="XM_022790629.1"/>
</dbReference>
<name>A0A7M7JHC9_VARDE</name>
<protein>
    <submittedName>
        <fullName evidence="2">Uncharacterized protein</fullName>
    </submittedName>
</protein>
<dbReference type="EnsemblMetazoa" id="XM_022790628">
    <property type="protein sequence ID" value="XP_022646363"/>
    <property type="gene ID" value="LOC111244058"/>
</dbReference>
<dbReference type="RefSeq" id="XP_022646363.1">
    <property type="nucleotide sequence ID" value="XM_022790628.1"/>
</dbReference>
<evidence type="ECO:0000313" key="3">
    <source>
        <dbReference type="Proteomes" id="UP000594260"/>
    </source>
</evidence>
<dbReference type="KEGG" id="vde:111244058"/>
<feature type="region of interest" description="Disordered" evidence="1">
    <location>
        <begin position="209"/>
        <end position="228"/>
    </location>
</feature>
<sequence length="329" mass="36154">MADRAKATRGRKRTFGKNHPPPSAADLFDSLIQGQDKTANEEPKTKKIKRILQSKSLPIKESELGVSSGPKGGDVDSALGQNQQENSPGDDSNKSPFPRSDDSDGSEDDGPCVLMSFGNTLDKDNTDSPEQSPRKLQRGRRPKADFLIESTGQVPDTPKKEGISKPVNLHSEEDNESDAKEREDENIVTSNVILPSTDGVENDDATAAKASTNARRNSDAGGVGSLGVSKDVEDSIRKEIENMLANNRFRGGARRGEGGDRDTGDVNGDMSVSLEEDVILVEAGRKKHCRFLIRRQEDQTPPSSRNYRCFKCSYNTTRMNNMIRHYRQC</sequence>
<dbReference type="GeneID" id="111244058"/>
<feature type="compositionally biased region" description="Basic residues" evidence="1">
    <location>
        <begin position="7"/>
        <end position="16"/>
    </location>
</feature>
<feature type="region of interest" description="Disordered" evidence="1">
    <location>
        <begin position="1"/>
        <end position="188"/>
    </location>
</feature>
<feature type="region of interest" description="Disordered" evidence="1">
    <location>
        <begin position="250"/>
        <end position="269"/>
    </location>
</feature>
<dbReference type="EnsemblMetazoa" id="XM_022790627">
    <property type="protein sequence ID" value="XP_022646362"/>
    <property type="gene ID" value="LOC111244058"/>
</dbReference>
<dbReference type="OrthoDB" id="10462156at2759"/>
<dbReference type="RefSeq" id="XP_022646362.1">
    <property type="nucleotide sequence ID" value="XM_022790627.1"/>
</dbReference>
<keyword evidence="3" id="KW-1185">Reference proteome</keyword>
<dbReference type="EnsemblMetazoa" id="XM_022790629">
    <property type="protein sequence ID" value="XP_022646364"/>
    <property type="gene ID" value="LOC111244058"/>
</dbReference>
<proteinExistence type="predicted"/>
<organism evidence="2 3">
    <name type="scientific">Varroa destructor</name>
    <name type="common">Honeybee mite</name>
    <dbReference type="NCBI Taxonomy" id="109461"/>
    <lineage>
        <taxon>Eukaryota</taxon>
        <taxon>Metazoa</taxon>
        <taxon>Ecdysozoa</taxon>
        <taxon>Arthropoda</taxon>
        <taxon>Chelicerata</taxon>
        <taxon>Arachnida</taxon>
        <taxon>Acari</taxon>
        <taxon>Parasitiformes</taxon>
        <taxon>Mesostigmata</taxon>
        <taxon>Gamasina</taxon>
        <taxon>Dermanyssoidea</taxon>
        <taxon>Varroidae</taxon>
        <taxon>Varroa</taxon>
    </lineage>
</organism>
<accession>A0A7M7JHC9</accession>
<dbReference type="InParanoid" id="A0A7M7JHC9"/>